<organism evidence="2 3">
    <name type="scientific">Streptomyces noursei</name>
    <name type="common">Streptomyces albulus</name>
    <dbReference type="NCBI Taxonomy" id="1971"/>
    <lineage>
        <taxon>Bacteria</taxon>
        <taxon>Bacillati</taxon>
        <taxon>Actinomycetota</taxon>
        <taxon>Actinomycetes</taxon>
        <taxon>Kitasatosporales</taxon>
        <taxon>Streptomycetaceae</taxon>
        <taxon>Streptomyces</taxon>
    </lineage>
</organism>
<dbReference type="Gene3D" id="3.30.470.10">
    <property type="match status" value="1"/>
</dbReference>
<dbReference type="GO" id="GO:0005829">
    <property type="term" value="C:cytosol"/>
    <property type="evidence" value="ECO:0007669"/>
    <property type="project" value="TreeGrafter"/>
</dbReference>
<dbReference type="PANTHER" id="PTHR42743">
    <property type="entry name" value="AMINO-ACID AMINOTRANSFERASE"/>
    <property type="match status" value="1"/>
</dbReference>
<dbReference type="NCBIfam" id="NF006734">
    <property type="entry name" value="PRK09266.1"/>
    <property type="match status" value="1"/>
</dbReference>
<accession>A0A2N8PPB4</accession>
<dbReference type="InterPro" id="IPR036038">
    <property type="entry name" value="Aminotransferase-like"/>
</dbReference>
<dbReference type="PANTHER" id="PTHR42743:SF2">
    <property type="entry name" value="AMINODEOXYCHORISMATE LYASE"/>
    <property type="match status" value="1"/>
</dbReference>
<name>A0A2N8PPB4_STRNR</name>
<dbReference type="Pfam" id="PF01063">
    <property type="entry name" value="Aminotran_4"/>
    <property type="match status" value="1"/>
</dbReference>
<dbReference type="InterPro" id="IPR043131">
    <property type="entry name" value="BCAT-like_N"/>
</dbReference>
<comment type="caution">
    <text evidence="2">The sequence shown here is derived from an EMBL/GenBank/DDBJ whole genome shotgun (WGS) entry which is preliminary data.</text>
</comment>
<dbReference type="Gene3D" id="3.20.10.10">
    <property type="entry name" value="D-amino Acid Aminotransferase, subunit A, domain 2"/>
    <property type="match status" value="1"/>
</dbReference>
<comment type="similarity">
    <text evidence="1">Belongs to the class-IV pyridoxal-phosphate-dependent aminotransferase family.</text>
</comment>
<keyword evidence="2" id="KW-0808">Transferase</keyword>
<evidence type="ECO:0000313" key="3">
    <source>
        <dbReference type="Proteomes" id="UP000236047"/>
    </source>
</evidence>
<dbReference type="GO" id="GO:0008153">
    <property type="term" value="P:4-aminobenzoate biosynthetic process"/>
    <property type="evidence" value="ECO:0007669"/>
    <property type="project" value="TreeGrafter"/>
</dbReference>
<dbReference type="SUPFAM" id="SSF56752">
    <property type="entry name" value="D-aminoacid aminotransferase-like PLP-dependent enzymes"/>
    <property type="match status" value="1"/>
</dbReference>
<keyword evidence="3" id="KW-1185">Reference proteome</keyword>
<evidence type="ECO:0000256" key="1">
    <source>
        <dbReference type="ARBA" id="ARBA00009320"/>
    </source>
</evidence>
<keyword evidence="2" id="KW-0032">Aminotransferase</keyword>
<protein>
    <submittedName>
        <fullName evidence="2">Aminotransferase</fullName>
    </submittedName>
</protein>
<dbReference type="InterPro" id="IPR043132">
    <property type="entry name" value="BCAT-like_C"/>
</dbReference>
<dbReference type="EMBL" id="LJSN01000002">
    <property type="protein sequence ID" value="PNE42852.1"/>
    <property type="molecule type" value="Genomic_DNA"/>
</dbReference>
<dbReference type="AlphaFoldDB" id="A0A2N8PPB4"/>
<dbReference type="Proteomes" id="UP000236047">
    <property type="component" value="Unassembled WGS sequence"/>
</dbReference>
<dbReference type="InterPro" id="IPR001544">
    <property type="entry name" value="Aminotrans_IV"/>
</dbReference>
<dbReference type="GO" id="GO:0008696">
    <property type="term" value="F:4-amino-4-deoxychorismate lyase activity"/>
    <property type="evidence" value="ECO:0007669"/>
    <property type="project" value="TreeGrafter"/>
</dbReference>
<evidence type="ECO:0000313" key="2">
    <source>
        <dbReference type="EMBL" id="PNE42852.1"/>
    </source>
</evidence>
<gene>
    <name evidence="2" type="ORF">AOB60_01710</name>
</gene>
<proteinExistence type="inferred from homology"/>
<reference evidence="3" key="1">
    <citation type="submission" date="2015-09" db="EMBL/GenBank/DDBJ databases">
        <authorList>
            <person name="Graham D.E."/>
            <person name="Mahan K.M."/>
            <person name="Klingeman D.M."/>
            <person name="Fida T."/>
            <person name="Giannone R.J."/>
            <person name="Hettich R.L."/>
            <person name="Parry R.J."/>
            <person name="Spain J.C."/>
        </authorList>
    </citation>
    <scope>NUCLEOTIDE SEQUENCE [LARGE SCALE GENOMIC DNA]</scope>
    <source>
        <strain evidence="3">JCM 4701</strain>
    </source>
</reference>
<sequence length="253" mass="27920">MALVNFGHFTSMRMENQAIRGLSLHLDRLQRDCRAVFDTDLDRDEVLDYVRHAVGDEQGVATVRVTVFDPELDMGHPGSDATPHILVTMRLAGAMPPPPLAVRTFEFSRDTPEVKHVGLFSQLRLRRLAQRGGSDDVLFLETDGRISEGGTWNTGFVAEDGTVIWPQAAVLPGVTMQLLQNAYPHKVAPVTLADLPRMRAAFATNASIGVRAISVVNDRLFAVDGPVLSELQQCYVAIEGERAIHEGVHQPFW</sequence>
<dbReference type="InterPro" id="IPR050571">
    <property type="entry name" value="Class-IV_PLP-Dep_Aminotrnsfr"/>
</dbReference>
<dbReference type="GO" id="GO:0008483">
    <property type="term" value="F:transaminase activity"/>
    <property type="evidence" value="ECO:0007669"/>
    <property type="project" value="UniProtKB-KW"/>
</dbReference>